<gene>
    <name evidence="2" type="ORF">FG385_01085</name>
</gene>
<dbReference type="RefSeq" id="WP_139094661.1">
    <property type="nucleotide sequence ID" value="NZ_VDFW01000001.1"/>
</dbReference>
<comment type="caution">
    <text evidence="2">The sequence shown here is derived from an EMBL/GenBank/DDBJ whole genome shotgun (WGS) entry which is preliminary data.</text>
</comment>
<sequence length="136" mass="14732">MDGGQLHRLGRRLIELSAAATGQPGDLELTPGERAVLEDVIRHPGGSVGEIRERTGFVQSHVSASVARLRERGLITTAADPRDGRRTRVRVTDRTSRAITRRAGRRIDNAVASAVADRAQAARALVLLDELARLLL</sequence>
<dbReference type="GO" id="GO:0003700">
    <property type="term" value="F:DNA-binding transcription factor activity"/>
    <property type="evidence" value="ECO:0007669"/>
    <property type="project" value="InterPro"/>
</dbReference>
<proteinExistence type="predicted"/>
<evidence type="ECO:0000313" key="2">
    <source>
        <dbReference type="EMBL" id="TNC29590.1"/>
    </source>
</evidence>
<organism evidence="2 3">
    <name type="scientific">Amycolatopsis alkalitolerans</name>
    <dbReference type="NCBI Taxonomy" id="2547244"/>
    <lineage>
        <taxon>Bacteria</taxon>
        <taxon>Bacillati</taxon>
        <taxon>Actinomycetota</taxon>
        <taxon>Actinomycetes</taxon>
        <taxon>Pseudonocardiales</taxon>
        <taxon>Pseudonocardiaceae</taxon>
        <taxon>Amycolatopsis</taxon>
    </lineage>
</organism>
<keyword evidence="3" id="KW-1185">Reference proteome</keyword>
<dbReference type="SMART" id="SM00347">
    <property type="entry name" value="HTH_MARR"/>
    <property type="match status" value="1"/>
</dbReference>
<dbReference type="OrthoDB" id="4557196at2"/>
<dbReference type="Gene3D" id="1.10.10.10">
    <property type="entry name" value="Winged helix-like DNA-binding domain superfamily/Winged helix DNA-binding domain"/>
    <property type="match status" value="1"/>
</dbReference>
<dbReference type="InterPro" id="IPR039422">
    <property type="entry name" value="MarR/SlyA-like"/>
</dbReference>
<dbReference type="PANTHER" id="PTHR33164:SF95">
    <property type="entry name" value="TRANSCRIPTIONAL REGULATOR"/>
    <property type="match status" value="1"/>
</dbReference>
<reference evidence="2 3" key="1">
    <citation type="submission" date="2019-06" db="EMBL/GenBank/DDBJ databases">
        <title>Amycolatopsis alkalitolerans sp. nov., isolated from Gastrodia elata Blume.</title>
        <authorList>
            <person name="Narsing Rao M.P."/>
            <person name="Li W.J."/>
        </authorList>
    </citation>
    <scope>NUCLEOTIDE SEQUENCE [LARGE SCALE GENOMIC DNA]</scope>
    <source>
        <strain evidence="2 3">SYSUP0005</strain>
    </source>
</reference>
<dbReference type="InterPro" id="IPR036388">
    <property type="entry name" value="WH-like_DNA-bd_sf"/>
</dbReference>
<dbReference type="GO" id="GO:0006950">
    <property type="term" value="P:response to stress"/>
    <property type="evidence" value="ECO:0007669"/>
    <property type="project" value="TreeGrafter"/>
</dbReference>
<dbReference type="Pfam" id="PF13463">
    <property type="entry name" value="HTH_27"/>
    <property type="match status" value="1"/>
</dbReference>
<dbReference type="InterPro" id="IPR000835">
    <property type="entry name" value="HTH_MarR-typ"/>
</dbReference>
<feature type="domain" description="HTH marR-type" evidence="1">
    <location>
        <begin position="22"/>
        <end position="123"/>
    </location>
</feature>
<dbReference type="InterPro" id="IPR036390">
    <property type="entry name" value="WH_DNA-bd_sf"/>
</dbReference>
<dbReference type="SUPFAM" id="SSF46785">
    <property type="entry name" value="Winged helix' DNA-binding domain"/>
    <property type="match status" value="1"/>
</dbReference>
<evidence type="ECO:0000259" key="1">
    <source>
        <dbReference type="SMART" id="SM00347"/>
    </source>
</evidence>
<accession>A0A5C4MBE0</accession>
<evidence type="ECO:0000313" key="3">
    <source>
        <dbReference type="Proteomes" id="UP000305546"/>
    </source>
</evidence>
<dbReference type="AlphaFoldDB" id="A0A5C4MBE0"/>
<name>A0A5C4MBE0_9PSEU</name>
<dbReference type="PANTHER" id="PTHR33164">
    <property type="entry name" value="TRANSCRIPTIONAL REGULATOR, MARR FAMILY"/>
    <property type="match status" value="1"/>
</dbReference>
<dbReference type="Proteomes" id="UP000305546">
    <property type="component" value="Unassembled WGS sequence"/>
</dbReference>
<dbReference type="EMBL" id="VDFW01000001">
    <property type="protein sequence ID" value="TNC29590.1"/>
    <property type="molecule type" value="Genomic_DNA"/>
</dbReference>
<protein>
    <submittedName>
        <fullName evidence="2">MarR family transcriptional regulator</fullName>
    </submittedName>
</protein>